<dbReference type="InterPro" id="IPR006334">
    <property type="entry name" value="Glut_cys_ligase"/>
</dbReference>
<keyword evidence="5" id="KW-0547">Nucleotide-binding</keyword>
<proteinExistence type="predicted"/>
<dbReference type="InterPro" id="IPR014746">
    <property type="entry name" value="Gln_synth/guanido_kin_cat_dom"/>
</dbReference>
<dbReference type="Proteomes" id="UP000732619">
    <property type="component" value="Unassembled WGS sequence"/>
</dbReference>
<reference evidence="9" key="1">
    <citation type="submission" date="2019-04" db="EMBL/GenBank/DDBJ databases">
        <title>Evolution of Biomass-Degrading Anaerobic Consortia Revealed by Metagenomics.</title>
        <authorList>
            <person name="Peng X."/>
        </authorList>
    </citation>
    <scope>NUCLEOTIDE SEQUENCE</scope>
    <source>
        <strain evidence="9">SIG14</strain>
    </source>
</reference>
<comment type="pathway">
    <text evidence="1">Sulfur metabolism; glutathione biosynthesis; glutathione from L-cysteine and L-glutamate: step 1/2.</text>
</comment>
<evidence type="ECO:0000256" key="5">
    <source>
        <dbReference type="ARBA" id="ARBA00022741"/>
    </source>
</evidence>
<dbReference type="InterPro" id="IPR007370">
    <property type="entry name" value="Glu_cys_ligase"/>
</dbReference>
<dbReference type="AlphaFoldDB" id="A0A8T3VJY3"/>
<dbReference type="EC" id="6.3.2.2" evidence="2"/>
<evidence type="ECO:0000256" key="6">
    <source>
        <dbReference type="ARBA" id="ARBA00022840"/>
    </source>
</evidence>
<gene>
    <name evidence="9" type="ORF">E7Z75_01595</name>
</gene>
<dbReference type="SUPFAM" id="SSF55931">
    <property type="entry name" value="Glutamine synthetase/guanido kinase"/>
    <property type="match status" value="1"/>
</dbReference>
<evidence type="ECO:0000256" key="2">
    <source>
        <dbReference type="ARBA" id="ARBA00012220"/>
    </source>
</evidence>
<dbReference type="GO" id="GO:0005829">
    <property type="term" value="C:cytosol"/>
    <property type="evidence" value="ECO:0007669"/>
    <property type="project" value="TreeGrafter"/>
</dbReference>
<evidence type="ECO:0000256" key="4">
    <source>
        <dbReference type="ARBA" id="ARBA00022684"/>
    </source>
</evidence>
<sequence>MDRIFNLSQLHKHASSEDLKKGSFGLEWEGLRVRGNGELSLSPHPEIFGNKLSNPYITTDFSESQIEIITPTFDTIDEAFSFFSFMSDLVNSSLDDDEFLWFQSLPCILPDSSKIPIAKYKGRELAEESMEYRKGLAKKYGLRKQLISGIHFNFSFNEELIEKLYENLDIAKIESDGYSKISYKEFKDMLYLKISRNYIRYVWLIIYLTGCSVAAHETFTPECTKLMEHSDNRGGLYSERGPSFRNASCGYKNLEHLYPSYDSVDEFARDVQSFIDEGHLSQAKELYAQIRLKPKDPSDLLSSLKDDGIQYLEVRTLDINPFYKCGLIKKDMEFLHLFLIYTLIAEESDYENWQEEALYNEEMAAEAAYDYNMKLLKDGEEISLEEWGLRILDEIDDMCRTLGIGSRSLIDSMRQRIADPSLTYGKGLIRLIKEEGYINSQIKLSKINKITSKYLLENTSLLEDERFKDYVPIALQGAKK</sequence>
<evidence type="ECO:0000256" key="1">
    <source>
        <dbReference type="ARBA" id="ARBA00005006"/>
    </source>
</evidence>
<dbReference type="PANTHER" id="PTHR38761:SF1">
    <property type="entry name" value="GLUTAMATE--CYSTEINE LIGASE"/>
    <property type="match status" value="1"/>
</dbReference>
<dbReference type="Pfam" id="PF04262">
    <property type="entry name" value="Glu_cys_ligase"/>
    <property type="match status" value="2"/>
</dbReference>
<evidence type="ECO:0000313" key="10">
    <source>
        <dbReference type="Proteomes" id="UP000732619"/>
    </source>
</evidence>
<organism evidence="9 10">
    <name type="scientific">Methanobrevibacter olleyae</name>
    <dbReference type="NCBI Taxonomy" id="294671"/>
    <lineage>
        <taxon>Archaea</taxon>
        <taxon>Methanobacteriati</taxon>
        <taxon>Methanobacteriota</taxon>
        <taxon>Methanomada group</taxon>
        <taxon>Methanobacteria</taxon>
        <taxon>Methanobacteriales</taxon>
        <taxon>Methanobacteriaceae</taxon>
        <taxon>Methanobrevibacter</taxon>
    </lineage>
</organism>
<keyword evidence="4" id="KW-0317">Glutathione biosynthesis</keyword>
<keyword evidence="6" id="KW-0067">ATP-binding</keyword>
<dbReference type="GO" id="GO:0005524">
    <property type="term" value="F:ATP binding"/>
    <property type="evidence" value="ECO:0007669"/>
    <property type="project" value="UniProtKB-KW"/>
</dbReference>
<dbReference type="PANTHER" id="PTHR38761">
    <property type="entry name" value="GLUTAMATE--CYSTEINE LIGASE"/>
    <property type="match status" value="1"/>
</dbReference>
<feature type="domain" description="Glutamate--cysteine ligase" evidence="8">
    <location>
        <begin position="279"/>
        <end position="357"/>
    </location>
</feature>
<dbReference type="Gene3D" id="3.30.590.20">
    <property type="match status" value="1"/>
</dbReference>
<protein>
    <recommendedName>
        <fullName evidence="2">glutamate--cysteine ligase</fullName>
        <ecNumber evidence="2">6.3.2.2</ecNumber>
    </recommendedName>
</protein>
<comment type="caution">
    <text evidence="9">The sequence shown here is derived from an EMBL/GenBank/DDBJ whole genome shotgun (WGS) entry which is preliminary data.</text>
</comment>
<dbReference type="GO" id="GO:0006750">
    <property type="term" value="P:glutathione biosynthetic process"/>
    <property type="evidence" value="ECO:0007669"/>
    <property type="project" value="UniProtKB-KW"/>
</dbReference>
<comment type="catalytic activity">
    <reaction evidence="7">
        <text>L-cysteine + L-glutamate + ATP = gamma-L-glutamyl-L-cysteine + ADP + phosphate + H(+)</text>
        <dbReference type="Rhea" id="RHEA:13285"/>
        <dbReference type="ChEBI" id="CHEBI:15378"/>
        <dbReference type="ChEBI" id="CHEBI:29985"/>
        <dbReference type="ChEBI" id="CHEBI:30616"/>
        <dbReference type="ChEBI" id="CHEBI:35235"/>
        <dbReference type="ChEBI" id="CHEBI:43474"/>
        <dbReference type="ChEBI" id="CHEBI:58173"/>
        <dbReference type="ChEBI" id="CHEBI:456216"/>
        <dbReference type="EC" id="6.3.2.2"/>
    </reaction>
</comment>
<dbReference type="GO" id="GO:0046872">
    <property type="term" value="F:metal ion binding"/>
    <property type="evidence" value="ECO:0007669"/>
    <property type="project" value="TreeGrafter"/>
</dbReference>
<dbReference type="EMBL" id="SUTG01000004">
    <property type="protein sequence ID" value="MBE6511834.1"/>
    <property type="molecule type" value="Genomic_DNA"/>
</dbReference>
<accession>A0A8T3VJY3</accession>
<evidence type="ECO:0000256" key="7">
    <source>
        <dbReference type="ARBA" id="ARBA00048819"/>
    </source>
</evidence>
<keyword evidence="3 9" id="KW-0436">Ligase</keyword>
<evidence type="ECO:0000313" key="9">
    <source>
        <dbReference type="EMBL" id="MBE6511834.1"/>
    </source>
</evidence>
<feature type="domain" description="Glutamate--cysteine ligase" evidence="8">
    <location>
        <begin position="7"/>
        <end position="276"/>
    </location>
</feature>
<evidence type="ECO:0000256" key="3">
    <source>
        <dbReference type="ARBA" id="ARBA00022598"/>
    </source>
</evidence>
<dbReference type="GO" id="GO:0004357">
    <property type="term" value="F:glutamate-cysteine ligase activity"/>
    <property type="evidence" value="ECO:0007669"/>
    <property type="project" value="UniProtKB-EC"/>
</dbReference>
<name>A0A8T3VJY3_METOL</name>
<evidence type="ECO:0000259" key="8">
    <source>
        <dbReference type="Pfam" id="PF04262"/>
    </source>
</evidence>